<keyword evidence="3" id="KW-1185">Reference proteome</keyword>
<evidence type="ECO:0000313" key="3">
    <source>
        <dbReference type="Proteomes" id="UP000664132"/>
    </source>
</evidence>
<evidence type="ECO:0000256" key="1">
    <source>
        <dbReference type="SAM" id="SignalP"/>
    </source>
</evidence>
<dbReference type="OrthoDB" id="3553328at2759"/>
<feature type="signal peptide" evidence="1">
    <location>
        <begin position="1"/>
        <end position="23"/>
    </location>
</feature>
<proteinExistence type="predicted"/>
<dbReference type="AlphaFoldDB" id="A0A8H7W6Q3"/>
<name>A0A8H7W6Q3_9HELO</name>
<organism evidence="2 3">
    <name type="scientific">Cadophora malorum</name>
    <dbReference type="NCBI Taxonomy" id="108018"/>
    <lineage>
        <taxon>Eukaryota</taxon>
        <taxon>Fungi</taxon>
        <taxon>Dikarya</taxon>
        <taxon>Ascomycota</taxon>
        <taxon>Pezizomycotina</taxon>
        <taxon>Leotiomycetes</taxon>
        <taxon>Helotiales</taxon>
        <taxon>Ploettnerulaceae</taxon>
        <taxon>Cadophora</taxon>
    </lineage>
</organism>
<feature type="chain" id="PRO_5034168165" evidence="1">
    <location>
        <begin position="24"/>
        <end position="231"/>
    </location>
</feature>
<dbReference type="EMBL" id="JAFJYH010000346">
    <property type="protein sequence ID" value="KAG4412889.1"/>
    <property type="molecule type" value="Genomic_DNA"/>
</dbReference>
<reference evidence="2" key="1">
    <citation type="submission" date="2021-02" db="EMBL/GenBank/DDBJ databases">
        <title>Genome sequence Cadophora malorum strain M34.</title>
        <authorList>
            <person name="Stefanovic E."/>
            <person name="Vu D."/>
            <person name="Scully C."/>
            <person name="Dijksterhuis J."/>
            <person name="Roader J."/>
            <person name="Houbraken J."/>
        </authorList>
    </citation>
    <scope>NUCLEOTIDE SEQUENCE</scope>
    <source>
        <strain evidence="2">M34</strain>
    </source>
</reference>
<sequence length="231" mass="24450">MLHQWSISQYITLWYVLLSVTTAQTQPYSNSQSQSKITTSLIFAPWDEQVSVLAVDITATTYLQDNHDPSRNNSNTDACHAEAYDRATIVNGPSTAGVTIVYTECGTNLASLIRLDCPLTEPNTATCDYRFSIGNSTGTSTMTQNSSELSPQPCTVIGGMEKLSAGSVIASTTSAESASVLQTTVPSLASPTASVQTPSPSTTNAGSFCVVPFYKACFAVVVASAFGRSLM</sequence>
<protein>
    <submittedName>
        <fullName evidence="2">Uncharacterized protein</fullName>
    </submittedName>
</protein>
<keyword evidence="1" id="KW-0732">Signal</keyword>
<accession>A0A8H7W6Q3</accession>
<comment type="caution">
    <text evidence="2">The sequence shown here is derived from an EMBL/GenBank/DDBJ whole genome shotgun (WGS) entry which is preliminary data.</text>
</comment>
<gene>
    <name evidence="2" type="ORF">IFR04_013963</name>
</gene>
<dbReference type="Proteomes" id="UP000664132">
    <property type="component" value="Unassembled WGS sequence"/>
</dbReference>
<evidence type="ECO:0000313" key="2">
    <source>
        <dbReference type="EMBL" id="KAG4412889.1"/>
    </source>
</evidence>